<evidence type="ECO:0000313" key="2">
    <source>
        <dbReference type="Proteomes" id="UP001162992"/>
    </source>
</evidence>
<sequence length="132" mass="14712">MATILTLLASLDFSAINKHVLYGRITGICSEAIACGPGNAGWPITSWNGWACPFCSFAPWTCILALPNWAQQNSRPGSLWERMGLPLPIPWYIQPEEKPNRLWLRQHHPTCLNTLSFCSVATAFILHPLVKP</sequence>
<dbReference type="EMBL" id="CM055099">
    <property type="protein sequence ID" value="KAJ7546906.1"/>
    <property type="molecule type" value="Genomic_DNA"/>
</dbReference>
<evidence type="ECO:0000313" key="1">
    <source>
        <dbReference type="EMBL" id="KAJ7546906.1"/>
    </source>
</evidence>
<proteinExistence type="predicted"/>
<protein>
    <submittedName>
        <fullName evidence="1">Uncharacterized protein</fullName>
    </submittedName>
</protein>
<reference evidence="2" key="1">
    <citation type="journal article" date="2024" name="Proc. Natl. Acad. Sci. U.S.A.">
        <title>Extraordinary preservation of gene collinearity over three hundred million years revealed in homosporous lycophytes.</title>
        <authorList>
            <person name="Li C."/>
            <person name="Wickell D."/>
            <person name="Kuo L.Y."/>
            <person name="Chen X."/>
            <person name="Nie B."/>
            <person name="Liao X."/>
            <person name="Peng D."/>
            <person name="Ji J."/>
            <person name="Jenkins J."/>
            <person name="Williams M."/>
            <person name="Shu S."/>
            <person name="Plott C."/>
            <person name="Barry K."/>
            <person name="Rajasekar S."/>
            <person name="Grimwood J."/>
            <person name="Han X."/>
            <person name="Sun S."/>
            <person name="Hou Z."/>
            <person name="He W."/>
            <person name="Dai G."/>
            <person name="Sun C."/>
            <person name="Schmutz J."/>
            <person name="Leebens-Mack J.H."/>
            <person name="Li F.W."/>
            <person name="Wang L."/>
        </authorList>
    </citation>
    <scope>NUCLEOTIDE SEQUENCE [LARGE SCALE GENOMIC DNA]</scope>
    <source>
        <strain evidence="2">cv. PW_Plant_1</strain>
    </source>
</reference>
<dbReference type="Proteomes" id="UP001162992">
    <property type="component" value="Chromosome 8"/>
</dbReference>
<organism evidence="1 2">
    <name type="scientific">Diphasiastrum complanatum</name>
    <name type="common">Issler's clubmoss</name>
    <name type="synonym">Lycopodium complanatum</name>
    <dbReference type="NCBI Taxonomy" id="34168"/>
    <lineage>
        <taxon>Eukaryota</taxon>
        <taxon>Viridiplantae</taxon>
        <taxon>Streptophyta</taxon>
        <taxon>Embryophyta</taxon>
        <taxon>Tracheophyta</taxon>
        <taxon>Lycopodiopsida</taxon>
        <taxon>Lycopodiales</taxon>
        <taxon>Lycopodiaceae</taxon>
        <taxon>Lycopodioideae</taxon>
        <taxon>Diphasiastrum</taxon>
    </lineage>
</organism>
<keyword evidence="2" id="KW-1185">Reference proteome</keyword>
<gene>
    <name evidence="1" type="ORF">O6H91_08G060000</name>
</gene>
<comment type="caution">
    <text evidence="1">The sequence shown here is derived from an EMBL/GenBank/DDBJ whole genome shotgun (WGS) entry which is preliminary data.</text>
</comment>
<name>A0ACC2CY40_DIPCM</name>
<accession>A0ACC2CY40</accession>